<dbReference type="RefSeq" id="WP_093844590.1">
    <property type="nucleotide sequence ID" value="NZ_FPAB01000022.1"/>
</dbReference>
<evidence type="ECO:0000313" key="3">
    <source>
        <dbReference type="Proteomes" id="UP000198873"/>
    </source>
</evidence>
<evidence type="ECO:0000256" key="1">
    <source>
        <dbReference type="SAM" id="MobiDB-lite"/>
    </source>
</evidence>
<dbReference type="Proteomes" id="UP000198873">
    <property type="component" value="Unassembled WGS sequence"/>
</dbReference>
<name>A0A1I6WDB6_9ACTN</name>
<dbReference type="STRING" id="1176198.SAMN05444716_1224"/>
<gene>
    <name evidence="2" type="ORF">SAMN05444716_1224</name>
</gene>
<dbReference type="EMBL" id="FPAB01000022">
    <property type="protein sequence ID" value="SFT23985.1"/>
    <property type="molecule type" value="Genomic_DNA"/>
</dbReference>
<proteinExistence type="predicted"/>
<reference evidence="3" key="1">
    <citation type="submission" date="2016-10" db="EMBL/GenBank/DDBJ databases">
        <authorList>
            <person name="Varghese N."/>
            <person name="Submissions S."/>
        </authorList>
    </citation>
    <scope>NUCLEOTIDE SEQUENCE [LARGE SCALE GENOMIC DNA]</scope>
    <source>
        <strain evidence="3">CGMCC 4.7047</strain>
    </source>
</reference>
<feature type="region of interest" description="Disordered" evidence="1">
    <location>
        <begin position="865"/>
        <end position="892"/>
    </location>
</feature>
<sequence length="892" mass="99110">MSMSHKKKPAGRPPARRLLDRLLTTKTHTRDRAYSSGLQLTDVIGHLAVSRTGQVTAWYVAAPQRWSFRTDSDRNWLITAHATRLAELTGRRIHLRITHRPYPVHRWAEALHHATLDPLPGWERYLEEEQRKIARLPLDDKIVYYGVRVGRLSSAGRSSARLMRSAITRESSAIADQAGIVDRIMAAPGMDARPADPAAMDWLLTRSIGLGLPAPVVLPRPSGVWTPEDIAEWTEGIEWTAPDPYSPHIKVSGERDGQRVERYVTVTTLGQMDLPAIPESGYGPWLQRLDRLPFPAEVSATIDVRDGKEANREVLDQLARVQAQRDHHAEHRVAEPMSLARQGALGQIIEDDVRSNFSGLSTRVQCWVRIAVSGRDPEETRARVRMLTEEYTPRVTVVRPAGQYTLAREFIPSEPLAVDSHKRRMPVTTLAGALPAASAEVGDRHGPNLGFTSGITRRPVMWHPWRSQEVRESSGLTPVVGSLGAGKTVLCGQIVYNTSRMGVPWVVLDPSGPVTRLCSLPELRPYSKAIDLMRAEPGTLNPFRIIPDPDPAHYRPDAEEYRNESDPQSAAEDAYRSAVANAQSQRKTLCMDVMSGLLRSQITDSEMTQRALHLAARRVDATTHASPRDFLTALRQLEGSLEEHARDIAELLEAAAELPQGQLIFPRVEAGDDRYQSAHHRLVVMSMRGLTLPTEGSSRAEWSLEEQYSMPLLYLAGWYAQRSVYDRPMSDRKGLWLDECHEMLRVSSGRALLRKTGRDSRKHNVRALYGTQDAGDILTADISNWVDSVFVGRTVGAEAQAAALRLLGIDPGNGYESVLAGLSQRTRGSDQRRGSREFIWSDGDGGIERITVTLDHRPQLRDALDSTANPHKRTATPAENPYVTLSKGGGAS</sequence>
<dbReference type="AlphaFoldDB" id="A0A1I6WDB6"/>
<dbReference type="SUPFAM" id="SSF52540">
    <property type="entry name" value="P-loop containing nucleoside triphosphate hydrolases"/>
    <property type="match status" value="1"/>
</dbReference>
<evidence type="ECO:0000313" key="2">
    <source>
        <dbReference type="EMBL" id="SFT23985.1"/>
    </source>
</evidence>
<dbReference type="Pfam" id="PF12846">
    <property type="entry name" value="AAA_10"/>
    <property type="match status" value="1"/>
</dbReference>
<dbReference type="Gene3D" id="3.40.50.300">
    <property type="entry name" value="P-loop containing nucleotide triphosphate hydrolases"/>
    <property type="match status" value="1"/>
</dbReference>
<organism evidence="2 3">
    <name type="scientific">Streptomyces harbinensis</name>
    <dbReference type="NCBI Taxonomy" id="1176198"/>
    <lineage>
        <taxon>Bacteria</taxon>
        <taxon>Bacillati</taxon>
        <taxon>Actinomycetota</taxon>
        <taxon>Actinomycetes</taxon>
        <taxon>Kitasatosporales</taxon>
        <taxon>Streptomycetaceae</taxon>
        <taxon>Streptomyces</taxon>
    </lineage>
</organism>
<keyword evidence="3" id="KW-1185">Reference proteome</keyword>
<protein>
    <submittedName>
        <fullName evidence="2">AAA-like domain-containing protein</fullName>
    </submittedName>
</protein>
<accession>A0A1I6WDB6</accession>
<dbReference type="Gene3D" id="1.10.8.730">
    <property type="match status" value="1"/>
</dbReference>
<dbReference type="InterPro" id="IPR027417">
    <property type="entry name" value="P-loop_NTPase"/>
</dbReference>